<dbReference type="AlphaFoldDB" id="A0A1M6K681"/>
<reference evidence="1 2" key="1">
    <citation type="submission" date="2016-11" db="EMBL/GenBank/DDBJ databases">
        <authorList>
            <person name="Jaros S."/>
            <person name="Januszkiewicz K."/>
            <person name="Wedrychowicz H."/>
        </authorList>
    </citation>
    <scope>NUCLEOTIDE SEQUENCE [LARGE SCALE GENOMIC DNA]</scope>
    <source>
        <strain evidence="1 2">DSM 15212</strain>
    </source>
</reference>
<protein>
    <submittedName>
        <fullName evidence="1">Uncharacterized protein</fullName>
    </submittedName>
</protein>
<name>A0A1M6K681_PARC5</name>
<dbReference type="Proteomes" id="UP000184465">
    <property type="component" value="Unassembled WGS sequence"/>
</dbReference>
<accession>A0A1M6K681</accession>
<evidence type="ECO:0000313" key="1">
    <source>
        <dbReference type="EMBL" id="SHJ54481.1"/>
    </source>
</evidence>
<sequence>MVSWNCKTKKGFCRECDKNFTYEEKREIEEVGFYQGEQLSFFA</sequence>
<keyword evidence="2" id="KW-1185">Reference proteome</keyword>
<proteinExistence type="predicted"/>
<gene>
    <name evidence="1" type="ORF">SAMN02745912_00283</name>
</gene>
<dbReference type="EMBL" id="FRAG01000002">
    <property type="protein sequence ID" value="SHJ54481.1"/>
    <property type="molecule type" value="Genomic_DNA"/>
</dbReference>
<organism evidence="1 2">
    <name type="scientific">Paramaledivibacter caminithermalis (strain DSM 15212 / CIP 107654 / DViRD3)</name>
    <name type="common">Clostridium caminithermale</name>
    <dbReference type="NCBI Taxonomy" id="1121301"/>
    <lineage>
        <taxon>Bacteria</taxon>
        <taxon>Bacillati</taxon>
        <taxon>Bacillota</taxon>
        <taxon>Clostridia</taxon>
        <taxon>Peptostreptococcales</taxon>
        <taxon>Caminicellaceae</taxon>
        <taxon>Paramaledivibacter</taxon>
    </lineage>
</organism>
<evidence type="ECO:0000313" key="2">
    <source>
        <dbReference type="Proteomes" id="UP000184465"/>
    </source>
</evidence>